<name>A0A399FBE7_9DEIN</name>
<keyword evidence="6 8" id="KW-1133">Transmembrane helix</keyword>
<feature type="transmembrane region" description="Helical" evidence="8">
    <location>
        <begin position="202"/>
        <end position="224"/>
    </location>
</feature>
<evidence type="ECO:0000259" key="9">
    <source>
        <dbReference type="PROSITE" id="PS50850"/>
    </source>
</evidence>
<dbReference type="OrthoDB" id="9816041at2"/>
<reference evidence="10 11" key="1">
    <citation type="submission" date="2018-08" db="EMBL/GenBank/DDBJ databases">
        <title>Meiothermus granaticius genome AF-68 sequencing project.</title>
        <authorList>
            <person name="Da Costa M.S."/>
            <person name="Albuquerque L."/>
            <person name="Raposo P."/>
            <person name="Froufe H.J.C."/>
            <person name="Barroso C.S."/>
            <person name="Egas C."/>
        </authorList>
    </citation>
    <scope>NUCLEOTIDE SEQUENCE [LARGE SCALE GENOMIC DNA]</scope>
    <source>
        <strain evidence="10 11">AF-68</strain>
    </source>
</reference>
<evidence type="ECO:0000256" key="5">
    <source>
        <dbReference type="ARBA" id="ARBA00022692"/>
    </source>
</evidence>
<dbReference type="InterPro" id="IPR036259">
    <property type="entry name" value="MFS_trans_sf"/>
</dbReference>
<dbReference type="InterPro" id="IPR011701">
    <property type="entry name" value="MFS"/>
</dbReference>
<comment type="subcellular location">
    <subcellularLocation>
        <location evidence="1">Cell membrane</location>
        <topology evidence="1">Multi-pass membrane protein</topology>
    </subcellularLocation>
</comment>
<keyword evidence="4" id="KW-1003">Cell membrane</keyword>
<feature type="transmembrane region" description="Helical" evidence="8">
    <location>
        <begin position="115"/>
        <end position="135"/>
    </location>
</feature>
<dbReference type="PANTHER" id="PTHR42718">
    <property type="entry name" value="MAJOR FACILITATOR SUPERFAMILY MULTIDRUG TRANSPORTER MFSC"/>
    <property type="match status" value="1"/>
</dbReference>
<evidence type="ECO:0000256" key="6">
    <source>
        <dbReference type="ARBA" id="ARBA00022989"/>
    </source>
</evidence>
<dbReference type="PRINTS" id="PR01036">
    <property type="entry name" value="TCRTETB"/>
</dbReference>
<dbReference type="Proteomes" id="UP000266178">
    <property type="component" value="Unassembled WGS sequence"/>
</dbReference>
<dbReference type="Gene3D" id="1.20.1720.10">
    <property type="entry name" value="Multidrug resistance protein D"/>
    <property type="match status" value="1"/>
</dbReference>
<feature type="transmembrane region" description="Helical" evidence="8">
    <location>
        <begin position="142"/>
        <end position="165"/>
    </location>
</feature>
<dbReference type="SUPFAM" id="SSF103473">
    <property type="entry name" value="MFS general substrate transporter"/>
    <property type="match status" value="1"/>
</dbReference>
<feature type="transmembrane region" description="Helical" evidence="8">
    <location>
        <begin position="84"/>
        <end position="103"/>
    </location>
</feature>
<accession>A0A399FBE7</accession>
<dbReference type="Gene3D" id="1.20.1250.20">
    <property type="entry name" value="MFS general substrate transporter like domains"/>
    <property type="match status" value="1"/>
</dbReference>
<keyword evidence="5 8" id="KW-0812">Transmembrane</keyword>
<keyword evidence="7 8" id="KW-0472">Membrane</keyword>
<evidence type="ECO:0000256" key="1">
    <source>
        <dbReference type="ARBA" id="ARBA00004651"/>
    </source>
</evidence>
<evidence type="ECO:0000256" key="8">
    <source>
        <dbReference type="SAM" id="Phobius"/>
    </source>
</evidence>
<dbReference type="PANTHER" id="PTHR42718:SF9">
    <property type="entry name" value="MAJOR FACILITATOR SUPERFAMILY MULTIDRUG TRANSPORTER MFSC"/>
    <property type="match status" value="1"/>
</dbReference>
<sequence>MPAPSNLQAYVLPGRDRGIILVLLFAAFVVILNETLLNVALPRLMQELNLQATTVQWLATAFMLTMAVVIPTTGFILQRFSTRTVFIAAMGLFVLGTLMAGLAQGFGPLLFGRVVQASGTALMLPLLITTILALVPAAHRGGVLGMVSIVISVAPATGPTLSGLILEVLPWRYLFLFVVPVALVVLAYGVRRLVNVGEVRPAYLDLPSVGLSVLGFGSLVYGFSSVGNLGGWSSPQVWAALLGGGVGLLVFVLRQNGLAQRGAALLELRPFRYPMFSLGLGVILIAMMALFGGAILLPIYLQSIRGLGSLQTGLLLLPGGLLMGLAAPTVGKLFDRYGPLPLAVPGAMLLVGTLWGFSTVGEGTGIGTLLLLHLILSLGLALLFTPVMTTALNPLPGPLYPHGSAILSTLQMVAGAVGTALLITVWTVRSAALRGVAPPEVAQTAGLQAAFGLATCVAVVALFLTFFLRRPQPEPSAPEGAQAQQVSSVGD</sequence>
<evidence type="ECO:0000256" key="3">
    <source>
        <dbReference type="ARBA" id="ARBA00022448"/>
    </source>
</evidence>
<feature type="transmembrane region" description="Helical" evidence="8">
    <location>
        <begin position="370"/>
        <end position="392"/>
    </location>
</feature>
<dbReference type="EMBL" id="QWLB01000017">
    <property type="protein sequence ID" value="RIH92599.1"/>
    <property type="molecule type" value="Genomic_DNA"/>
</dbReference>
<evidence type="ECO:0000313" key="11">
    <source>
        <dbReference type="Proteomes" id="UP000266178"/>
    </source>
</evidence>
<dbReference type="GO" id="GO:0005886">
    <property type="term" value="C:plasma membrane"/>
    <property type="evidence" value="ECO:0007669"/>
    <property type="project" value="UniProtKB-SubCell"/>
</dbReference>
<feature type="transmembrane region" description="Helical" evidence="8">
    <location>
        <begin position="275"/>
        <end position="301"/>
    </location>
</feature>
<dbReference type="RefSeq" id="WP_119356997.1">
    <property type="nucleotide sequence ID" value="NZ_BJXM01000017.1"/>
</dbReference>
<organism evidence="10 11">
    <name type="scientific">Meiothermus granaticius NBRC 107808</name>
    <dbReference type="NCBI Taxonomy" id="1227551"/>
    <lineage>
        <taxon>Bacteria</taxon>
        <taxon>Thermotogati</taxon>
        <taxon>Deinococcota</taxon>
        <taxon>Deinococci</taxon>
        <taxon>Thermales</taxon>
        <taxon>Thermaceae</taxon>
        <taxon>Meiothermus</taxon>
    </lineage>
</organism>
<dbReference type="PROSITE" id="PS50850">
    <property type="entry name" value="MFS"/>
    <property type="match status" value="1"/>
</dbReference>
<dbReference type="AlphaFoldDB" id="A0A399FBE7"/>
<feature type="transmembrane region" description="Helical" evidence="8">
    <location>
        <begin position="18"/>
        <end position="37"/>
    </location>
</feature>
<comment type="caution">
    <text evidence="10">The sequence shown here is derived from an EMBL/GenBank/DDBJ whole genome shotgun (WGS) entry which is preliminary data.</text>
</comment>
<comment type="similarity">
    <text evidence="2">Belongs to the major facilitator superfamily. EmrB family.</text>
</comment>
<protein>
    <submittedName>
        <fullName evidence="10">Putative multidrug resistance protein EmrY</fullName>
    </submittedName>
</protein>
<evidence type="ECO:0000256" key="7">
    <source>
        <dbReference type="ARBA" id="ARBA00023136"/>
    </source>
</evidence>
<evidence type="ECO:0000313" key="10">
    <source>
        <dbReference type="EMBL" id="RIH92599.1"/>
    </source>
</evidence>
<keyword evidence="3" id="KW-0813">Transport</keyword>
<dbReference type="InterPro" id="IPR020846">
    <property type="entry name" value="MFS_dom"/>
</dbReference>
<feature type="transmembrane region" description="Helical" evidence="8">
    <location>
        <begin position="446"/>
        <end position="468"/>
    </location>
</feature>
<dbReference type="GO" id="GO:0022857">
    <property type="term" value="F:transmembrane transporter activity"/>
    <property type="evidence" value="ECO:0007669"/>
    <property type="project" value="InterPro"/>
</dbReference>
<feature type="transmembrane region" description="Helical" evidence="8">
    <location>
        <begin position="57"/>
        <end position="77"/>
    </location>
</feature>
<dbReference type="Pfam" id="PF07690">
    <property type="entry name" value="MFS_1"/>
    <property type="match status" value="1"/>
</dbReference>
<evidence type="ECO:0000256" key="2">
    <source>
        <dbReference type="ARBA" id="ARBA00008537"/>
    </source>
</evidence>
<dbReference type="NCBIfam" id="TIGR00711">
    <property type="entry name" value="efflux_EmrB"/>
    <property type="match status" value="1"/>
</dbReference>
<feature type="transmembrane region" description="Helical" evidence="8">
    <location>
        <begin position="339"/>
        <end position="358"/>
    </location>
</feature>
<feature type="transmembrane region" description="Helical" evidence="8">
    <location>
        <begin position="171"/>
        <end position="190"/>
    </location>
</feature>
<keyword evidence="11" id="KW-1185">Reference proteome</keyword>
<proteinExistence type="inferred from homology"/>
<gene>
    <name evidence="10" type="primary">emrY</name>
    <name evidence="10" type="ORF">Mgrana_01499</name>
</gene>
<evidence type="ECO:0000256" key="4">
    <source>
        <dbReference type="ARBA" id="ARBA00022475"/>
    </source>
</evidence>
<dbReference type="InterPro" id="IPR004638">
    <property type="entry name" value="EmrB-like"/>
</dbReference>
<feature type="transmembrane region" description="Helical" evidence="8">
    <location>
        <begin position="236"/>
        <end position="254"/>
    </location>
</feature>
<feature type="domain" description="Major facilitator superfamily (MFS) profile" evidence="9">
    <location>
        <begin position="19"/>
        <end position="473"/>
    </location>
</feature>
<feature type="transmembrane region" description="Helical" evidence="8">
    <location>
        <begin position="404"/>
        <end position="426"/>
    </location>
</feature>